<comment type="similarity">
    <text evidence="4 9">Belongs to the UbiA prenyltransferase family.</text>
</comment>
<evidence type="ECO:0000256" key="5">
    <source>
        <dbReference type="ARBA" id="ARBA00022679"/>
    </source>
</evidence>
<evidence type="ECO:0000256" key="1">
    <source>
        <dbReference type="ARBA" id="ARBA00001946"/>
    </source>
</evidence>
<dbReference type="GO" id="GO:0008412">
    <property type="term" value="F:4-hydroxybenzoate polyprenyltransferase activity"/>
    <property type="evidence" value="ECO:0007669"/>
    <property type="project" value="UniProtKB-EC"/>
</dbReference>
<dbReference type="FunFam" id="1.10.357.140:FF:000008">
    <property type="entry name" value="4-hydroxybenzoate octaprenyltransferase"/>
    <property type="match status" value="1"/>
</dbReference>
<dbReference type="PROSITE" id="PS00943">
    <property type="entry name" value="UBIA"/>
    <property type="match status" value="1"/>
</dbReference>
<evidence type="ECO:0000256" key="4">
    <source>
        <dbReference type="ARBA" id="ARBA00005985"/>
    </source>
</evidence>
<dbReference type="FunCoup" id="A0A1V8SVB3">
    <property type="interactions" value="656"/>
</dbReference>
<dbReference type="EMBL" id="NAJO01000026">
    <property type="protein sequence ID" value="OQO02990.1"/>
    <property type="molecule type" value="Genomic_DNA"/>
</dbReference>
<comment type="subcellular location">
    <subcellularLocation>
        <location evidence="2">Membrane</location>
        <topology evidence="2">Multi-pass membrane protein</topology>
    </subcellularLocation>
    <subcellularLocation>
        <location evidence="9">Mitochondrion inner membrane</location>
        <topology evidence="9">Multi-pass membrane protein</topology>
        <orientation evidence="9">Matrix side</orientation>
    </subcellularLocation>
</comment>
<dbReference type="Pfam" id="PF01040">
    <property type="entry name" value="UbiA"/>
    <property type="match status" value="1"/>
</dbReference>
<gene>
    <name evidence="10" type="ORF">B0A48_11274</name>
</gene>
<feature type="transmembrane region" description="Helical" evidence="9">
    <location>
        <begin position="206"/>
        <end position="228"/>
    </location>
</feature>
<name>A0A1V8SVB3_9PEZI</name>
<evidence type="ECO:0000256" key="8">
    <source>
        <dbReference type="ARBA" id="ARBA00023136"/>
    </source>
</evidence>
<keyword evidence="8 9" id="KW-0472">Membrane</keyword>
<keyword evidence="7 9" id="KW-1133">Transmembrane helix</keyword>
<keyword evidence="9" id="KW-0999">Mitochondrion inner membrane</keyword>
<keyword evidence="9" id="KW-0496">Mitochondrion</keyword>
<dbReference type="CDD" id="cd13959">
    <property type="entry name" value="PT_UbiA_COQ2"/>
    <property type="match status" value="1"/>
</dbReference>
<comment type="caution">
    <text evidence="10">The sequence shown here is derived from an EMBL/GenBank/DDBJ whole genome shotgun (WGS) entry which is preliminary data.</text>
</comment>
<dbReference type="PANTHER" id="PTHR11048:SF28">
    <property type="entry name" value="4-HYDROXYBENZOATE POLYPRENYLTRANSFERASE, MITOCHONDRIAL"/>
    <property type="match status" value="1"/>
</dbReference>
<comment type="catalytic activity">
    <reaction evidence="9">
        <text>an all-trans-polyprenyl diphosphate + 4-hydroxybenzoate = a 4-hydroxy-3-(all-trans-polyprenyl)benzoate + diphosphate</text>
        <dbReference type="Rhea" id="RHEA:44504"/>
        <dbReference type="Rhea" id="RHEA-COMP:9514"/>
        <dbReference type="Rhea" id="RHEA-COMP:9564"/>
        <dbReference type="ChEBI" id="CHEBI:17879"/>
        <dbReference type="ChEBI" id="CHEBI:33019"/>
        <dbReference type="ChEBI" id="CHEBI:58914"/>
        <dbReference type="ChEBI" id="CHEBI:78396"/>
        <dbReference type="EC" id="2.5.1.39"/>
    </reaction>
</comment>
<comment type="pathway">
    <text evidence="9">Cofactor biosynthesis; ubiquinone biosynthesis.</text>
</comment>
<dbReference type="PANTHER" id="PTHR11048">
    <property type="entry name" value="PRENYLTRANSFERASES"/>
    <property type="match status" value="1"/>
</dbReference>
<dbReference type="InterPro" id="IPR000537">
    <property type="entry name" value="UbiA_prenyltransferase"/>
</dbReference>
<dbReference type="EC" id="2.5.1.39" evidence="9"/>
<dbReference type="Proteomes" id="UP000192596">
    <property type="component" value="Unassembled WGS sequence"/>
</dbReference>
<proteinExistence type="inferred from homology"/>
<sequence>MSTSHATLKLVPITHAATAQCSTADRPSSPRHLSTTPIATSESPIAPAVYHPPTSGPLSLLPVSWIPYAELSRYDKPSGATYLFLPCLFSTLLAAPLTSPITSPITALSTAALFYAGALIMRGAGCTINDLWDRDLDPHVTRTRLRPLARRAVTPFQALTWLGAQLSAGLVILLQFPPSCFFYATPSLLLVALYPLAKRVTNYPQFVLGLTFSWGAILGFPALGLDLLASTPHLVAAGCLYASCVAWTLVYDMIYAYQDIRDDPKAGIKSIALAQAKHPKTFLSTAAAAQVGLLAGAGLAIGAGPVYFGGVCGGAAATLGYMIWRVDLGSVGDCWYWFRKGAWFVGGAISAGLGAEYVVRYAGWDGRKVEGVVML</sequence>
<dbReference type="GO" id="GO:0006744">
    <property type="term" value="P:ubiquinone biosynthetic process"/>
    <property type="evidence" value="ECO:0007669"/>
    <property type="project" value="UniProtKB-UniRule"/>
</dbReference>
<evidence type="ECO:0000256" key="6">
    <source>
        <dbReference type="ARBA" id="ARBA00022692"/>
    </source>
</evidence>
<dbReference type="FunFam" id="1.20.120.1780:FF:000001">
    <property type="entry name" value="4-hydroxybenzoate octaprenyltransferase"/>
    <property type="match status" value="1"/>
</dbReference>
<comment type="function">
    <text evidence="9">Catalyzes the prenylation of para-hydroxybenzoate (PHB) with an all-trans polyprenyl group. Mediates the second step in the final reaction sequence of coenzyme Q (CoQ) biosynthesis, which is the condensation of the polyisoprenoid side chain with PHB, generating the first membrane-bound Q intermediate.</text>
</comment>
<comment type="pathway">
    <text evidence="3">Secondary metabolite biosynthesis; terpenoid biosynthesis.</text>
</comment>
<feature type="transmembrane region" description="Helical" evidence="9">
    <location>
        <begin position="82"/>
        <end position="101"/>
    </location>
</feature>
<evidence type="ECO:0000313" key="10">
    <source>
        <dbReference type="EMBL" id="OQO02990.1"/>
    </source>
</evidence>
<dbReference type="Gene3D" id="1.20.120.1780">
    <property type="entry name" value="UbiA prenyltransferase"/>
    <property type="match status" value="1"/>
</dbReference>
<dbReference type="GO" id="GO:0016114">
    <property type="term" value="P:terpenoid biosynthetic process"/>
    <property type="evidence" value="ECO:0007669"/>
    <property type="project" value="UniProtKB-UniPathway"/>
</dbReference>
<accession>A0A1V8SVB3</accession>
<protein>
    <recommendedName>
        <fullName evidence="9">4-hydroxybenzoate polyprenyltransferase, mitochondrial</fullName>
        <shortName evidence="9">4-HB polyprenyltransferase</shortName>
        <ecNumber evidence="9">2.5.1.39</ecNumber>
    </recommendedName>
    <alternativeName>
        <fullName evidence="9">Para-hydroxybenzoate--polyprenyltransferase</fullName>
        <shortName evidence="9">PHB:PPT</shortName>
        <shortName evidence="9">PHB:polyprenyltransferase</shortName>
    </alternativeName>
</protein>
<evidence type="ECO:0000256" key="9">
    <source>
        <dbReference type="HAMAP-Rule" id="MF_03189"/>
    </source>
</evidence>
<keyword evidence="5 9" id="KW-0808">Transferase</keyword>
<dbReference type="InterPro" id="IPR044878">
    <property type="entry name" value="UbiA_sf"/>
</dbReference>
<dbReference type="OrthoDB" id="18170at2759"/>
<evidence type="ECO:0000313" key="11">
    <source>
        <dbReference type="Proteomes" id="UP000192596"/>
    </source>
</evidence>
<keyword evidence="9" id="KW-0414">Isoprene biosynthesis</keyword>
<feature type="transmembrane region" description="Helical" evidence="9">
    <location>
        <begin position="234"/>
        <end position="255"/>
    </location>
</feature>
<evidence type="ECO:0000256" key="2">
    <source>
        <dbReference type="ARBA" id="ARBA00004141"/>
    </source>
</evidence>
<keyword evidence="11" id="KW-1185">Reference proteome</keyword>
<dbReference type="UniPathway" id="UPA00213"/>
<dbReference type="Gene3D" id="1.10.357.140">
    <property type="entry name" value="UbiA prenyltransferase"/>
    <property type="match status" value="1"/>
</dbReference>
<organism evidence="10 11">
    <name type="scientific">Cryoendolithus antarcticus</name>
    <dbReference type="NCBI Taxonomy" id="1507870"/>
    <lineage>
        <taxon>Eukaryota</taxon>
        <taxon>Fungi</taxon>
        <taxon>Dikarya</taxon>
        <taxon>Ascomycota</taxon>
        <taxon>Pezizomycotina</taxon>
        <taxon>Dothideomycetes</taxon>
        <taxon>Dothideomycetidae</taxon>
        <taxon>Cladosporiales</taxon>
        <taxon>Cladosporiaceae</taxon>
        <taxon>Cryoendolithus</taxon>
    </lineage>
</organism>
<dbReference type="InParanoid" id="A0A1V8SVB3"/>
<comment type="cofactor">
    <cofactor evidence="1 9">
        <name>Mg(2+)</name>
        <dbReference type="ChEBI" id="CHEBI:18420"/>
    </cofactor>
</comment>
<feature type="transmembrane region" description="Helical" evidence="9">
    <location>
        <begin position="180"/>
        <end position="197"/>
    </location>
</feature>
<dbReference type="HAMAP" id="MF_01635">
    <property type="entry name" value="UbiA"/>
    <property type="match status" value="1"/>
</dbReference>
<evidence type="ECO:0000256" key="3">
    <source>
        <dbReference type="ARBA" id="ARBA00004721"/>
    </source>
</evidence>
<reference evidence="11" key="1">
    <citation type="submission" date="2017-03" db="EMBL/GenBank/DDBJ databases">
        <title>Genomes of endolithic fungi from Antarctica.</title>
        <authorList>
            <person name="Coleine C."/>
            <person name="Masonjones S."/>
            <person name="Stajich J.E."/>
        </authorList>
    </citation>
    <scope>NUCLEOTIDE SEQUENCE [LARGE SCALE GENOMIC DNA]</scope>
    <source>
        <strain evidence="11">CCFEE 5527</strain>
    </source>
</reference>
<keyword evidence="6 9" id="KW-0812">Transmembrane</keyword>
<dbReference type="UniPathway" id="UPA00232"/>
<dbReference type="STRING" id="1507870.A0A1V8SVB3"/>
<keyword evidence="9" id="KW-0831">Ubiquinone biosynthesis</keyword>
<dbReference type="GO" id="GO:0005743">
    <property type="term" value="C:mitochondrial inner membrane"/>
    <property type="evidence" value="ECO:0007669"/>
    <property type="project" value="UniProtKB-SubCell"/>
</dbReference>
<dbReference type="InterPro" id="IPR039653">
    <property type="entry name" value="Prenyltransferase"/>
</dbReference>
<dbReference type="AlphaFoldDB" id="A0A1V8SVB3"/>
<evidence type="ECO:0000256" key="7">
    <source>
        <dbReference type="ARBA" id="ARBA00022989"/>
    </source>
</evidence>
<dbReference type="InterPro" id="IPR006370">
    <property type="entry name" value="HB_polyprenyltransferase-like"/>
</dbReference>
<dbReference type="InterPro" id="IPR030470">
    <property type="entry name" value="UbiA_prenylTrfase_CS"/>
</dbReference>